<evidence type="ECO:0000256" key="1">
    <source>
        <dbReference type="SAM" id="Phobius"/>
    </source>
</evidence>
<evidence type="ECO:0000313" key="4">
    <source>
        <dbReference type="Proteomes" id="UP000000440"/>
    </source>
</evidence>
<dbReference type="GO" id="GO:0004175">
    <property type="term" value="F:endopeptidase activity"/>
    <property type="evidence" value="ECO:0007669"/>
    <property type="project" value="UniProtKB-ARBA"/>
</dbReference>
<feature type="transmembrane region" description="Helical" evidence="1">
    <location>
        <begin position="254"/>
        <end position="273"/>
    </location>
</feature>
<feature type="transmembrane region" description="Helical" evidence="1">
    <location>
        <begin position="39"/>
        <end position="57"/>
    </location>
</feature>
<protein>
    <submittedName>
        <fullName evidence="3">Tll0689 protein</fullName>
    </submittedName>
</protein>
<feature type="transmembrane region" description="Helical" evidence="1">
    <location>
        <begin position="294"/>
        <end position="315"/>
    </location>
</feature>
<evidence type="ECO:0000313" key="3">
    <source>
        <dbReference type="EMBL" id="BAC08240.1"/>
    </source>
</evidence>
<organism evidence="3 4">
    <name type="scientific">Thermosynechococcus vestitus (strain NIES-2133 / IAM M-273 / BP-1)</name>
    <dbReference type="NCBI Taxonomy" id="197221"/>
    <lineage>
        <taxon>Bacteria</taxon>
        <taxon>Bacillati</taxon>
        <taxon>Cyanobacteriota</taxon>
        <taxon>Cyanophyceae</taxon>
        <taxon>Acaryochloridales</taxon>
        <taxon>Thermosynechococcaceae</taxon>
        <taxon>Thermosynechococcus</taxon>
    </lineage>
</organism>
<dbReference type="EnsemblBacteria" id="BAC08240">
    <property type="protein sequence ID" value="BAC08240"/>
    <property type="gene ID" value="BAC08240"/>
</dbReference>
<feature type="transmembrane region" description="Helical" evidence="1">
    <location>
        <begin position="327"/>
        <end position="346"/>
    </location>
</feature>
<dbReference type="EMBL" id="BA000039">
    <property type="protein sequence ID" value="BAC08240.1"/>
    <property type="molecule type" value="Genomic_DNA"/>
</dbReference>
<evidence type="ECO:0000259" key="2">
    <source>
        <dbReference type="Pfam" id="PF02517"/>
    </source>
</evidence>
<dbReference type="Proteomes" id="UP000000440">
    <property type="component" value="Chromosome"/>
</dbReference>
<keyword evidence="4" id="KW-1185">Reference proteome</keyword>
<feature type="transmembrane region" description="Helical" evidence="1">
    <location>
        <begin position="367"/>
        <end position="386"/>
    </location>
</feature>
<feature type="transmembrane region" description="Helical" evidence="1">
    <location>
        <begin position="406"/>
        <end position="425"/>
    </location>
</feature>
<dbReference type="KEGG" id="tel:tll0689"/>
<dbReference type="Pfam" id="PF02517">
    <property type="entry name" value="Rce1-like"/>
    <property type="match status" value="1"/>
</dbReference>
<keyword evidence="1" id="KW-0472">Membrane</keyword>
<feature type="transmembrane region" description="Helical" evidence="1">
    <location>
        <begin position="139"/>
        <end position="158"/>
    </location>
</feature>
<feature type="transmembrane region" description="Helical" evidence="1">
    <location>
        <begin position="170"/>
        <end position="190"/>
    </location>
</feature>
<keyword evidence="1" id="KW-1133">Transmembrane helix</keyword>
<feature type="transmembrane region" description="Helical" evidence="1">
    <location>
        <begin position="432"/>
        <end position="452"/>
    </location>
</feature>
<dbReference type="InterPro" id="IPR003675">
    <property type="entry name" value="Rce1/LyrA-like_dom"/>
</dbReference>
<dbReference type="AlphaFoldDB" id="Q8DL10"/>
<feature type="transmembrane region" description="Helical" evidence="1">
    <location>
        <begin position="69"/>
        <end position="87"/>
    </location>
</feature>
<keyword evidence="1" id="KW-0812">Transmembrane</keyword>
<dbReference type="GO" id="GO:0080120">
    <property type="term" value="P:CAAX-box protein maturation"/>
    <property type="evidence" value="ECO:0007669"/>
    <property type="project" value="UniProtKB-ARBA"/>
</dbReference>
<feature type="transmembrane region" description="Helical" evidence="1">
    <location>
        <begin position="196"/>
        <end position="216"/>
    </location>
</feature>
<feature type="transmembrane region" description="Helical" evidence="1">
    <location>
        <begin position="108"/>
        <end position="127"/>
    </location>
</feature>
<accession>Q8DL10</accession>
<dbReference type="STRING" id="197221.gene:10747279"/>
<feature type="domain" description="CAAX prenyl protease 2/Lysostaphin resistance protein A-like" evidence="2">
    <location>
        <begin position="327"/>
        <end position="441"/>
    </location>
</feature>
<reference evidence="3 4" key="1">
    <citation type="journal article" date="2002" name="DNA Res.">
        <title>Complete genome structure of the thermophilic cyanobacterium Thermosynechococcus elongatus BP-1.</title>
        <authorList>
            <person name="Nakamura Y."/>
            <person name="Kaneko T."/>
            <person name="Sato S."/>
            <person name="Ikeuchi M."/>
            <person name="Katoh H."/>
            <person name="Sasamoto S."/>
            <person name="Watanabe A."/>
            <person name="Iriguchi M."/>
            <person name="Kawashima K."/>
            <person name="Kimura T."/>
            <person name="Kishida Y."/>
            <person name="Kiyokawa C."/>
            <person name="Kohara M."/>
            <person name="Matsumoto M."/>
            <person name="Matsuno A."/>
            <person name="Nakazaki N."/>
            <person name="Shimpo S."/>
            <person name="Sugimoto M."/>
            <person name="Takeuchi C."/>
            <person name="Yamada M."/>
            <person name="Tabata S."/>
        </authorList>
    </citation>
    <scope>NUCLEOTIDE SEQUENCE [LARGE SCALE GENOMIC DNA]</scope>
    <source>
        <strain evidence="4">IAM M-273 / NIES-2133 / BP-1</strain>
    </source>
</reference>
<proteinExistence type="predicted"/>
<gene>
    <name evidence="3" type="ordered locus">tll0689</name>
</gene>
<feature type="transmembrane region" description="Helical" evidence="1">
    <location>
        <begin position="228"/>
        <end position="248"/>
    </location>
</feature>
<sequence length="454" mass="50745">MPICKQISQVQNAVSHWLATAPQAFLRSPQFCSSREQQMAIAACGLWFWAQFLYLHYLSPNPWPWLESLVEAAAVVIIGGFPVLWWARGTPDFDKIAQRWQRRLLLSLGLYIAIGLALPGATHFPWHQRLTSLILSDRAGLNGLIFLGGVWAMVRVIFLLRDKKTPTPVLWAWISGAALYLFLSHRGLIAPAFPQAYTEGLIITPVYLLLCAWGDWQRRHRLRATPTGLGVQDIPLIALSLFSLYWFSTPYFRFGPLVALQLFILVIILGSGLGRSHFGYSFEPRWRDARLLAAMFLVALVPLVSLGSLLGFLPLAAFNWTPSPLRVFVYVTLFAMRVGIFEEVIFRSGLMVFLRDLLRHYGGDRQPPVVTTWGAILLGALLFGLLHGGNEPNADVQLSLIAYRGVYMLMATLASIFYCLAFACTQRLWTGVLLHGLVDAIAVVFFGAALVAPF</sequence>
<name>Q8DL10_THEVB</name>